<keyword evidence="4 8" id="KW-0479">Metal-binding</keyword>
<comment type="caution">
    <text evidence="15">The sequence shown here is derived from an EMBL/GenBank/DDBJ whole genome shotgun (WGS) entry which is preliminary data.</text>
</comment>
<evidence type="ECO:0000256" key="11">
    <source>
        <dbReference type="PIRSR" id="PIRSR000099-2"/>
    </source>
</evidence>
<dbReference type="InterPro" id="IPR012131">
    <property type="entry name" value="Hstdl_DH"/>
</dbReference>
<dbReference type="GO" id="GO:0051287">
    <property type="term" value="F:NAD binding"/>
    <property type="evidence" value="ECO:0007669"/>
    <property type="project" value="InterPro"/>
</dbReference>
<dbReference type="SUPFAM" id="SSF53720">
    <property type="entry name" value="ALDH-like"/>
    <property type="match status" value="1"/>
</dbReference>
<feature type="binding site" evidence="8 12">
    <location>
        <position position="410"/>
    </location>
    <ligand>
        <name>substrate</name>
    </ligand>
</feature>
<evidence type="ECO:0000256" key="8">
    <source>
        <dbReference type="HAMAP-Rule" id="MF_01024"/>
    </source>
</evidence>
<evidence type="ECO:0000256" key="7">
    <source>
        <dbReference type="ARBA" id="ARBA00049489"/>
    </source>
</evidence>
<evidence type="ECO:0000313" key="16">
    <source>
        <dbReference type="Proteomes" id="UP000824192"/>
    </source>
</evidence>
<feature type="binding site" evidence="8 13">
    <location>
        <position position="356"/>
    </location>
    <ligand>
        <name>Zn(2+)</name>
        <dbReference type="ChEBI" id="CHEBI:29105"/>
    </ligand>
</feature>
<feature type="binding site" evidence="8 12">
    <location>
        <position position="257"/>
    </location>
    <ligand>
        <name>substrate</name>
    </ligand>
</feature>
<keyword evidence="8" id="KW-0028">Amino-acid biosynthesis</keyword>
<comment type="cofactor">
    <cofactor evidence="8 13">
        <name>Zn(2+)</name>
        <dbReference type="ChEBI" id="CHEBI:29105"/>
    </cofactor>
    <text evidence="8 13">Binds 1 zinc ion per subunit.</text>
</comment>
<evidence type="ECO:0000256" key="6">
    <source>
        <dbReference type="ARBA" id="ARBA00023002"/>
    </source>
</evidence>
<gene>
    <name evidence="8 15" type="primary">hisD</name>
    <name evidence="15" type="ORF">H9868_03425</name>
</gene>
<evidence type="ECO:0000256" key="12">
    <source>
        <dbReference type="PIRSR" id="PIRSR000099-3"/>
    </source>
</evidence>
<evidence type="ECO:0000256" key="3">
    <source>
        <dbReference type="ARBA" id="ARBA00012965"/>
    </source>
</evidence>
<comment type="similarity">
    <text evidence="2 8 9 14">Belongs to the histidinol dehydrogenase family.</text>
</comment>
<feature type="binding site" evidence="8 11">
    <location>
        <position position="209"/>
    </location>
    <ligand>
        <name>NAD(+)</name>
        <dbReference type="ChEBI" id="CHEBI:57540"/>
    </ligand>
</feature>
<dbReference type="PANTHER" id="PTHR21256:SF2">
    <property type="entry name" value="HISTIDINE BIOSYNTHESIS TRIFUNCTIONAL PROTEIN"/>
    <property type="match status" value="1"/>
</dbReference>
<reference evidence="15" key="1">
    <citation type="journal article" date="2021" name="PeerJ">
        <title>Extensive microbial diversity within the chicken gut microbiome revealed by metagenomics and culture.</title>
        <authorList>
            <person name="Gilroy R."/>
            <person name="Ravi A."/>
            <person name="Getino M."/>
            <person name="Pursley I."/>
            <person name="Horton D.L."/>
            <person name="Alikhan N.F."/>
            <person name="Baker D."/>
            <person name="Gharbi K."/>
            <person name="Hall N."/>
            <person name="Watson M."/>
            <person name="Adriaenssens E.M."/>
            <person name="Foster-Nyarko E."/>
            <person name="Jarju S."/>
            <person name="Secka A."/>
            <person name="Antonio M."/>
            <person name="Oren A."/>
            <person name="Chaudhuri R.R."/>
            <person name="La Ragione R."/>
            <person name="Hildebrand F."/>
            <person name="Pallen M.J."/>
        </authorList>
    </citation>
    <scope>NUCLEOTIDE SEQUENCE</scope>
    <source>
        <strain evidence="15">ChiGjej6B6-1540</strain>
    </source>
</reference>
<feature type="binding site" evidence="8 12">
    <location>
        <position position="323"/>
    </location>
    <ligand>
        <name>substrate</name>
    </ligand>
</feature>
<comment type="catalytic activity">
    <reaction evidence="7 8">
        <text>L-histidinol + 2 NAD(+) + H2O = L-histidine + 2 NADH + 3 H(+)</text>
        <dbReference type="Rhea" id="RHEA:20641"/>
        <dbReference type="ChEBI" id="CHEBI:15377"/>
        <dbReference type="ChEBI" id="CHEBI:15378"/>
        <dbReference type="ChEBI" id="CHEBI:57540"/>
        <dbReference type="ChEBI" id="CHEBI:57595"/>
        <dbReference type="ChEBI" id="CHEBI:57699"/>
        <dbReference type="ChEBI" id="CHEBI:57945"/>
        <dbReference type="EC" id="1.1.1.23"/>
    </reaction>
</comment>
<keyword evidence="8" id="KW-0368">Histidine biosynthesis</keyword>
<feature type="binding site" evidence="8 12">
    <location>
        <position position="232"/>
    </location>
    <ligand>
        <name>substrate</name>
    </ligand>
</feature>
<keyword evidence="8 11" id="KW-0520">NAD</keyword>
<dbReference type="FunFam" id="3.40.50.1980:FF:000001">
    <property type="entry name" value="Histidinol dehydrogenase"/>
    <property type="match status" value="1"/>
</dbReference>
<feature type="active site" description="Proton acceptor" evidence="8 10">
    <location>
        <position position="322"/>
    </location>
</feature>
<dbReference type="GO" id="GO:0005829">
    <property type="term" value="C:cytosol"/>
    <property type="evidence" value="ECO:0007669"/>
    <property type="project" value="TreeGrafter"/>
</dbReference>
<feature type="binding site" evidence="8 12">
    <location>
        <position position="356"/>
    </location>
    <ligand>
        <name>substrate</name>
    </ligand>
</feature>
<dbReference type="EMBL" id="DXGA01000075">
    <property type="protein sequence ID" value="HIW93572.1"/>
    <property type="molecule type" value="Genomic_DNA"/>
</dbReference>
<dbReference type="InterPro" id="IPR022695">
    <property type="entry name" value="Histidinol_DH_monofunct"/>
</dbReference>
<dbReference type="Gene3D" id="1.20.5.1300">
    <property type="match status" value="1"/>
</dbReference>
<sequence>MIDIVKADGQGEQAVIAAMRARAAQNNAAVDQAVSAILADVAQRGYEAVREYSLKFDKAEPREIGREELEAAYAACDPTLIAAMEHAAANIRDYNEKLLYQTSEWTSPDGGQVGRIVRGLTRVGIYVPGGTAAYPSSVLMNAVPAKVAGVEEIVMVTPPTENLSIPVLAAAKIAGVDRCIAVGGAQAVAALTYGAGFIPKVDKLVGPGNAYVAAAKRLAYGKLDIDMVAGPSEVLVIADGSADPKFVAADLLSQAEHDKLASAVLLTDSAELAQKVDEEIIRQTGYLSRSEIMECSLRDFSCAIVCDNLDGCVDLANEIAPEHLEIVTEDPRALLPKIKNAGAVFLGAWSPEPLGDYLAGPDHVLPTSGTARFFSPLSVTSFLKTMSVIEYSRETLSPIRQEIITFAESEKLTAHANSIRVRFEG</sequence>
<evidence type="ECO:0000256" key="14">
    <source>
        <dbReference type="RuleBase" id="RU004175"/>
    </source>
</evidence>
<protein>
    <recommendedName>
        <fullName evidence="3 8">Histidinol dehydrogenase</fullName>
        <shortName evidence="8">HDH</shortName>
        <ecNumber evidence="3 8">1.1.1.23</ecNumber>
    </recommendedName>
</protein>
<feature type="binding site" evidence="8 11">
    <location>
        <position position="186"/>
    </location>
    <ligand>
        <name>NAD(+)</name>
        <dbReference type="ChEBI" id="CHEBI:57540"/>
    </ligand>
</feature>
<dbReference type="PANTHER" id="PTHR21256">
    <property type="entry name" value="HISTIDINOL DEHYDROGENASE HDH"/>
    <property type="match status" value="1"/>
</dbReference>
<dbReference type="GO" id="GO:0000105">
    <property type="term" value="P:L-histidine biosynthetic process"/>
    <property type="evidence" value="ECO:0007669"/>
    <property type="project" value="UniProtKB-UniRule"/>
</dbReference>
<evidence type="ECO:0000256" key="9">
    <source>
        <dbReference type="PIRNR" id="PIRNR000099"/>
    </source>
</evidence>
<keyword evidence="6 8" id="KW-0560">Oxidoreductase</keyword>
<feature type="binding site" evidence="8 12">
    <location>
        <position position="415"/>
    </location>
    <ligand>
        <name>substrate</name>
    </ligand>
</feature>
<evidence type="ECO:0000256" key="10">
    <source>
        <dbReference type="PIRSR" id="PIRSR000099-1"/>
    </source>
</evidence>
<dbReference type="GO" id="GO:0008270">
    <property type="term" value="F:zinc ion binding"/>
    <property type="evidence" value="ECO:0007669"/>
    <property type="project" value="UniProtKB-UniRule"/>
</dbReference>
<dbReference type="InterPro" id="IPR016161">
    <property type="entry name" value="Ald_DH/histidinol_DH"/>
</dbReference>
<evidence type="ECO:0000256" key="5">
    <source>
        <dbReference type="ARBA" id="ARBA00022833"/>
    </source>
</evidence>
<dbReference type="Gene3D" id="3.40.50.1980">
    <property type="entry name" value="Nitrogenase molybdenum iron protein domain"/>
    <property type="match status" value="2"/>
</dbReference>
<dbReference type="PIRSF" id="PIRSF000099">
    <property type="entry name" value="Histidinol_dh"/>
    <property type="match status" value="1"/>
</dbReference>
<comment type="pathway">
    <text evidence="8">Amino-acid biosynthesis; L-histidine biosynthesis; L-histidine from 5-phospho-alpha-D-ribose 1-diphosphate: step 9/9.</text>
</comment>
<dbReference type="PROSITE" id="PS00611">
    <property type="entry name" value="HISOL_DEHYDROGENASE"/>
    <property type="match status" value="1"/>
</dbReference>
<feature type="active site" description="Proton acceptor" evidence="8 10">
    <location>
        <position position="323"/>
    </location>
</feature>
<feature type="binding site" evidence="8 13">
    <location>
        <position position="254"/>
    </location>
    <ligand>
        <name>Zn(2+)</name>
        <dbReference type="ChEBI" id="CHEBI:29105"/>
    </ligand>
</feature>
<dbReference type="Pfam" id="PF00815">
    <property type="entry name" value="Histidinol_dh"/>
    <property type="match status" value="1"/>
</dbReference>
<evidence type="ECO:0000256" key="13">
    <source>
        <dbReference type="PIRSR" id="PIRSR000099-4"/>
    </source>
</evidence>
<evidence type="ECO:0000256" key="2">
    <source>
        <dbReference type="ARBA" id="ARBA00010178"/>
    </source>
</evidence>
<comment type="function">
    <text evidence="1 8">Catalyzes the sequential NAD-dependent oxidations of L-histidinol to L-histidinaldehyde and then to L-histidine.</text>
</comment>
<evidence type="ECO:0000256" key="1">
    <source>
        <dbReference type="ARBA" id="ARBA00003850"/>
    </source>
</evidence>
<evidence type="ECO:0000256" key="4">
    <source>
        <dbReference type="ARBA" id="ARBA00022723"/>
    </source>
</evidence>
<feature type="binding site" evidence="8 12">
    <location>
        <position position="254"/>
    </location>
    <ligand>
        <name>substrate</name>
    </ligand>
</feature>
<feature type="binding site" evidence="8 11">
    <location>
        <position position="126"/>
    </location>
    <ligand>
        <name>NAD(+)</name>
        <dbReference type="ChEBI" id="CHEBI:57540"/>
    </ligand>
</feature>
<proteinExistence type="inferred from homology"/>
<dbReference type="GO" id="GO:0004399">
    <property type="term" value="F:histidinol dehydrogenase activity"/>
    <property type="evidence" value="ECO:0007669"/>
    <property type="project" value="UniProtKB-UniRule"/>
</dbReference>
<dbReference type="EC" id="1.1.1.23" evidence="3 8"/>
<dbReference type="PRINTS" id="PR00083">
    <property type="entry name" value="HOLDHDRGNASE"/>
</dbReference>
<feature type="binding site" evidence="8 13">
    <location>
        <position position="415"/>
    </location>
    <ligand>
        <name>Zn(2+)</name>
        <dbReference type="ChEBI" id="CHEBI:29105"/>
    </ligand>
</feature>
<dbReference type="CDD" id="cd06572">
    <property type="entry name" value="Histidinol_dh"/>
    <property type="match status" value="1"/>
</dbReference>
<dbReference type="InterPro" id="IPR001692">
    <property type="entry name" value="Histidinol_DH_CS"/>
</dbReference>
<dbReference type="HAMAP" id="MF_01024">
    <property type="entry name" value="HisD"/>
    <property type="match status" value="1"/>
</dbReference>
<keyword evidence="5 8" id="KW-0862">Zinc</keyword>
<name>A0A9D1RTS0_9FIRM</name>
<accession>A0A9D1RTS0</accession>
<organism evidence="15 16">
    <name type="scientific">Candidatus Flavonifractor merdipullorum</name>
    <dbReference type="NCBI Taxonomy" id="2838590"/>
    <lineage>
        <taxon>Bacteria</taxon>
        <taxon>Bacillati</taxon>
        <taxon>Bacillota</taxon>
        <taxon>Clostridia</taxon>
        <taxon>Eubacteriales</taxon>
        <taxon>Oscillospiraceae</taxon>
        <taxon>Flavonifractor</taxon>
    </lineage>
</organism>
<feature type="binding site" evidence="8 13">
    <location>
        <position position="257"/>
    </location>
    <ligand>
        <name>Zn(2+)</name>
        <dbReference type="ChEBI" id="CHEBI:29105"/>
    </ligand>
</feature>
<dbReference type="NCBIfam" id="TIGR00069">
    <property type="entry name" value="hisD"/>
    <property type="match status" value="1"/>
</dbReference>
<evidence type="ECO:0000313" key="15">
    <source>
        <dbReference type="EMBL" id="HIW93572.1"/>
    </source>
</evidence>
<dbReference type="AlphaFoldDB" id="A0A9D1RTS0"/>
<dbReference type="Proteomes" id="UP000824192">
    <property type="component" value="Unassembled WGS sequence"/>
</dbReference>
<reference evidence="15" key="2">
    <citation type="submission" date="2021-04" db="EMBL/GenBank/DDBJ databases">
        <authorList>
            <person name="Gilroy R."/>
        </authorList>
    </citation>
    <scope>NUCLEOTIDE SEQUENCE</scope>
    <source>
        <strain evidence="15">ChiGjej6B6-1540</strain>
    </source>
</reference>